<accession>A0AAD2G0N9</accession>
<proteinExistence type="predicted"/>
<dbReference type="AlphaFoldDB" id="A0AAD2G0N9"/>
<protein>
    <submittedName>
        <fullName evidence="1">Uncharacterized protein</fullName>
    </submittedName>
</protein>
<reference evidence="1" key="1">
    <citation type="submission" date="2023-08" db="EMBL/GenBank/DDBJ databases">
        <authorList>
            <person name="Audoor S."/>
            <person name="Bilcke G."/>
        </authorList>
    </citation>
    <scope>NUCLEOTIDE SEQUENCE</scope>
</reference>
<evidence type="ECO:0000313" key="2">
    <source>
        <dbReference type="Proteomes" id="UP001295423"/>
    </source>
</evidence>
<evidence type="ECO:0000313" key="1">
    <source>
        <dbReference type="EMBL" id="CAJ1959287.1"/>
    </source>
</evidence>
<keyword evidence="2" id="KW-1185">Reference proteome</keyword>
<gene>
    <name evidence="1" type="ORF">CYCCA115_LOCUS17708</name>
</gene>
<name>A0AAD2G0N9_9STRA</name>
<comment type="caution">
    <text evidence="1">The sequence shown here is derived from an EMBL/GenBank/DDBJ whole genome shotgun (WGS) entry which is preliminary data.</text>
</comment>
<organism evidence="1 2">
    <name type="scientific">Cylindrotheca closterium</name>
    <dbReference type="NCBI Taxonomy" id="2856"/>
    <lineage>
        <taxon>Eukaryota</taxon>
        <taxon>Sar</taxon>
        <taxon>Stramenopiles</taxon>
        <taxon>Ochrophyta</taxon>
        <taxon>Bacillariophyta</taxon>
        <taxon>Bacillariophyceae</taxon>
        <taxon>Bacillariophycidae</taxon>
        <taxon>Bacillariales</taxon>
        <taxon>Bacillariaceae</taxon>
        <taxon>Cylindrotheca</taxon>
    </lineage>
</organism>
<dbReference type="Proteomes" id="UP001295423">
    <property type="component" value="Unassembled WGS sequence"/>
</dbReference>
<sequence length="1037" mass="118175">MPSEILLEEAENIMAAANQQLAQNTADPGFERWKLSIEKDRLQRQQHQQHQQQLLAQQVGRFVGYFPSYTDMGIQSQNCNGSIKAAKKRGTKIKRPKQQLSRRQVGGSLPFLPTFHCRRCHIKKFLGPEALAKYKAGHHDLCEGRTKRKTTPQSNTMLDYTTNVHRENAAPQRKKKEPPINIIAGSVGYNTQQLNSMGIDSDFVTDMKQSIDERMDELERNKKPSWALGRQAPPRVILATDLIISQFEHRRPQSADSVLPQTKAFRTAMTAYNAYFPLGSTSFIFPQDTSYSPSPTYHCLSGDEILHVDWQLAFPNLRLPCPKCSRGSLVHTQRNFKKNPGSLFPIWRHDGAITWAVIMKYICLSCKELVDANEGRLLQMLPAHVATAYPVPPRYATSEGGFHLHKNGIAFFEHILKTYANGEQCSLFLVRAMANRYLEKARTYLSQKPSQPFPDFYSYMNNKWPPNGDNIRRLYQQAEYSSLQPYSYSNVLRYTQEIRSVRFERGDTAAFDHTFAATRAYRDKKTIGMKCFADFNNGRTGEIGGIYAVPTTKLSDVSHGLTQAAPRLKNVSVLTTDTIPHGVQFWDATLGKGVKCRLGLFHFLGRMVDTLDSKSEHFWPCLVQLKDCIYNYNKDDWAALVGAVTNGLLGEKLSVDELTDMRFSKVFKQRYDKWLRKEFHLAEKIIENLKDWLKAWIDVSDDSDRKVFTYKTEDTTREQFLKVPYVLDHEGAATYRGVKSSAEHGLTEWRSSRAESSLEKFHELLAHFANIGCKSEFANALIARGTAEHNVSARWRYDCMVQRQKGSNLQHPEYMDRTPIFMDHSLLDHLNQQSTSLGFGALFKECRVPEVGNEKEVFFSDYCTDQMERNKQEGVVASTKVCLCDDCKDKYESPQTTSVARRRSGIARVVDRSAAQPLPQQTMQQQAADRSAFLQCQAIAPPMLPTNPTFNPVHAATASGFLTPNQFALTPNPFAFFTNQSAQYNRTVCKSRCFPNYPFNCTRFAGYLERSKSGSVFGRPPHDQWCPKGQGYKYWEN</sequence>
<dbReference type="EMBL" id="CAKOGP040001989">
    <property type="protein sequence ID" value="CAJ1959287.1"/>
    <property type="molecule type" value="Genomic_DNA"/>
</dbReference>